<dbReference type="EMBL" id="LBQE01000021">
    <property type="protein sequence ID" value="KKP71655.1"/>
    <property type="molecule type" value="Genomic_DNA"/>
</dbReference>
<evidence type="ECO:0000313" key="2">
    <source>
        <dbReference type="Proteomes" id="UP000034923"/>
    </source>
</evidence>
<proteinExistence type="predicted"/>
<sequence length="221" mass="25469">MKNVMQPEKTAKHVMNKHGVELARLARNFGVRREDFVSFLKNKKRTDKFFNGLNTDNWFTNLQAEAKKIGARIHLITNLSVDYTKPHNDAAMTGGPQTESNYNVLKVADLYQPSENKVTTETIILFNWPNGGGNYQKAIEWGLSNNLLKTTPHVPFAIGENYPKLNYELGSNPMYVVETTGCTFGSYPNACDVWWHDAERKSYLDWQSYFGYSYDWFAFRK</sequence>
<reference evidence="1 2" key="1">
    <citation type="journal article" date="2015" name="Nature">
        <title>rRNA introns, odd ribosomes, and small enigmatic genomes across a large radiation of phyla.</title>
        <authorList>
            <person name="Brown C.T."/>
            <person name="Hug L.A."/>
            <person name="Thomas B.C."/>
            <person name="Sharon I."/>
            <person name="Castelle C.J."/>
            <person name="Singh A."/>
            <person name="Wilkins M.J."/>
            <person name="Williams K.H."/>
            <person name="Banfield J.F."/>
        </authorList>
    </citation>
    <scope>NUCLEOTIDE SEQUENCE [LARGE SCALE GENOMIC DNA]</scope>
</reference>
<comment type="caution">
    <text evidence="1">The sequence shown here is derived from an EMBL/GenBank/DDBJ whole genome shotgun (WGS) entry which is preliminary data.</text>
</comment>
<evidence type="ECO:0000313" key="1">
    <source>
        <dbReference type="EMBL" id="KKP71655.1"/>
    </source>
</evidence>
<gene>
    <name evidence="1" type="ORF">UR70_C0021G0008</name>
</gene>
<name>A0A0G0E8K0_9BACT</name>
<accession>A0A0G0E8K0</accession>
<dbReference type="Proteomes" id="UP000034923">
    <property type="component" value="Unassembled WGS sequence"/>
</dbReference>
<dbReference type="AlphaFoldDB" id="A0A0G0E8K0"/>
<organism evidence="1 2">
    <name type="scientific">Candidatus Nomurabacteria bacterium GW2011_GWB1_35_20</name>
    <dbReference type="NCBI Taxonomy" id="1618740"/>
    <lineage>
        <taxon>Bacteria</taxon>
        <taxon>Candidatus Nomuraibacteriota</taxon>
    </lineage>
</organism>
<protein>
    <submittedName>
        <fullName evidence="1">Uncharacterized protein</fullName>
    </submittedName>
</protein>